<accession>A0AAX3ZZD3</accession>
<feature type="compositionally biased region" description="Basic and acidic residues" evidence="1">
    <location>
        <begin position="93"/>
        <end position="103"/>
    </location>
</feature>
<geneLocation type="plasmid" evidence="3 4">
    <name>pMGMM8_4</name>
</geneLocation>
<evidence type="ECO:0000256" key="1">
    <source>
        <dbReference type="SAM" id="MobiDB-lite"/>
    </source>
</evidence>
<dbReference type="AlphaFoldDB" id="A0AAX3ZZD3"/>
<dbReference type="RefSeq" id="WP_308372662.1">
    <property type="nucleotide sequence ID" value="NZ_CP133194.1"/>
</dbReference>
<dbReference type="EMBL" id="CP133194">
    <property type="protein sequence ID" value="WMN02153.1"/>
    <property type="molecule type" value="Genomic_DNA"/>
</dbReference>
<feature type="region of interest" description="Disordered" evidence="1">
    <location>
        <begin position="67"/>
        <end position="103"/>
    </location>
</feature>
<evidence type="ECO:0000313" key="3">
    <source>
        <dbReference type="EMBL" id="WMN02153.1"/>
    </source>
</evidence>
<name>A0AAX3ZZD3_RHOER</name>
<dbReference type="Proteomes" id="UP001230933">
    <property type="component" value="Plasmid pMGMM8_4"/>
</dbReference>
<protein>
    <submittedName>
        <fullName evidence="3">Uncharacterized protein</fullName>
    </submittedName>
</protein>
<keyword evidence="2" id="KW-1133">Transmembrane helix</keyword>
<sequence>MQAPMIADGVEMIADGLGWVLNWWLSPMATPGNHTPFIVLAVAALLLSLVTILLTLWRWMLLRRSGGGHPTPSAPAPEAGERGNGVAIWAPHESPELHESESK</sequence>
<keyword evidence="2" id="KW-0472">Membrane</keyword>
<evidence type="ECO:0000313" key="4">
    <source>
        <dbReference type="Proteomes" id="UP001230933"/>
    </source>
</evidence>
<keyword evidence="2" id="KW-0812">Transmembrane</keyword>
<gene>
    <name evidence="3" type="ORF">QIE55_33415</name>
</gene>
<evidence type="ECO:0000256" key="2">
    <source>
        <dbReference type="SAM" id="Phobius"/>
    </source>
</evidence>
<proteinExistence type="predicted"/>
<reference evidence="3" key="1">
    <citation type="submission" date="2023-08" db="EMBL/GenBank/DDBJ databases">
        <title>Isolation and Characterization of Rhodococcus erythropolis MGMM8.</title>
        <authorList>
            <person name="Diabankana R.G.C."/>
            <person name="Afordoanyi D.M."/>
            <person name="Validov S.Z."/>
        </authorList>
    </citation>
    <scope>NUCLEOTIDE SEQUENCE</scope>
    <source>
        <strain evidence="3">MGMM8</strain>
        <plasmid evidence="3">pMGMM8_4</plasmid>
    </source>
</reference>
<organism evidence="3 4">
    <name type="scientific">Rhodococcus erythropolis</name>
    <name type="common">Arthrobacter picolinophilus</name>
    <dbReference type="NCBI Taxonomy" id="1833"/>
    <lineage>
        <taxon>Bacteria</taxon>
        <taxon>Bacillati</taxon>
        <taxon>Actinomycetota</taxon>
        <taxon>Actinomycetes</taxon>
        <taxon>Mycobacteriales</taxon>
        <taxon>Nocardiaceae</taxon>
        <taxon>Rhodococcus</taxon>
        <taxon>Rhodococcus erythropolis group</taxon>
    </lineage>
</organism>
<keyword evidence="3" id="KW-0614">Plasmid</keyword>
<feature type="transmembrane region" description="Helical" evidence="2">
    <location>
        <begin position="37"/>
        <end position="57"/>
    </location>
</feature>